<evidence type="ECO:0000313" key="1">
    <source>
        <dbReference type="EMBL" id="QYA18433.1"/>
    </source>
</evidence>
<organism evidence="1">
    <name type="scientific">Clandestinovirus</name>
    <dbReference type="NCBI Taxonomy" id="2831644"/>
    <lineage>
        <taxon>Viruses</taxon>
    </lineage>
</organism>
<accession>A0A8F8KKQ0</accession>
<sequence length="100" mass="12003">MSLPAELILIIEKKSRKIEDEKYETMIKAFENSIIPFLYHAMRTGTRGREPTYMLPRIEIVCKRLREDVSLGCLDLCPRQFFKPHLYVKYFSKKRNPFQF</sequence>
<proteinExistence type="predicted"/>
<dbReference type="EMBL" id="MZ420154">
    <property type="protein sequence ID" value="QYA18433.1"/>
    <property type="molecule type" value="Genomic_DNA"/>
</dbReference>
<reference evidence="1" key="1">
    <citation type="submission" date="2021-06" db="EMBL/GenBank/DDBJ databases">
        <authorList>
            <person name="Rolland C."/>
        </authorList>
    </citation>
    <scope>NUCLEOTIDE SEQUENCE</scope>
    <source>
        <strain evidence="1">347.936635</strain>
    </source>
</reference>
<protein>
    <submittedName>
        <fullName evidence="1">Uncharacterized protein</fullName>
    </submittedName>
</protein>
<gene>
    <name evidence="1" type="ORF">KOM_12_164</name>
</gene>
<name>A0A8F8KKQ0_9VIRU</name>